<keyword evidence="1" id="KW-0143">Chaperone</keyword>
<protein>
    <submittedName>
        <fullName evidence="2">Molecular chaperone</fullName>
    </submittedName>
</protein>
<dbReference type="InterPro" id="IPR050289">
    <property type="entry name" value="TorD/DmsD_chaperones"/>
</dbReference>
<dbReference type="Pfam" id="PF02613">
    <property type="entry name" value="Nitrate_red_del"/>
    <property type="match status" value="1"/>
</dbReference>
<evidence type="ECO:0000256" key="1">
    <source>
        <dbReference type="ARBA" id="ARBA00023186"/>
    </source>
</evidence>
<dbReference type="PANTHER" id="PTHR34227">
    <property type="entry name" value="CHAPERONE PROTEIN YCDY"/>
    <property type="match status" value="1"/>
</dbReference>
<dbReference type="RefSeq" id="WP_138096956.1">
    <property type="nucleotide sequence ID" value="NZ_CP040428.1"/>
</dbReference>
<dbReference type="Gene3D" id="1.10.3480.10">
    <property type="entry name" value="TorD-like"/>
    <property type="match status" value="1"/>
</dbReference>
<sequence>MNDFSMLCRVLGSLFYRQPQDPLLEPLYQLISEGKLVQHWPLQQDDLLERLQKNCDAGLLAQDYNALFVGEACQVSPLRSAWVEGGSEQEVRDFLDGQGMPLGEGPAEHFGALLLAGSWFEDNAEPESRALETLFAVWLLPWSDSFLGKVEACATTPFWRTLAQLTREALQAMREELQEEGNRPEDE</sequence>
<dbReference type="PIRSF" id="PIRSF004690">
    <property type="entry name" value="DmsD"/>
    <property type="match status" value="1"/>
</dbReference>
<dbReference type="OrthoDB" id="5684843at2"/>
<accession>A0A4P8YLK4</accession>
<dbReference type="Proteomes" id="UP000302163">
    <property type="component" value="Chromosome"/>
</dbReference>
<dbReference type="KEGG" id="izh:FEM41_15270"/>
<dbReference type="PANTHER" id="PTHR34227:SF12">
    <property type="entry name" value="CHAPERONE PROTEIN YCDY"/>
    <property type="match status" value="1"/>
</dbReference>
<dbReference type="SUPFAM" id="SSF89155">
    <property type="entry name" value="TorD-like"/>
    <property type="match status" value="1"/>
</dbReference>
<organism evidence="2 3">
    <name type="scientific">Jejubacter calystegiae</name>
    <dbReference type="NCBI Taxonomy" id="2579935"/>
    <lineage>
        <taxon>Bacteria</taxon>
        <taxon>Pseudomonadati</taxon>
        <taxon>Pseudomonadota</taxon>
        <taxon>Gammaproteobacteria</taxon>
        <taxon>Enterobacterales</taxon>
        <taxon>Enterobacteriaceae</taxon>
        <taxon>Jejubacter</taxon>
    </lineage>
</organism>
<reference evidence="2 3" key="1">
    <citation type="submission" date="2019-05" db="EMBL/GenBank/DDBJ databases">
        <title>Complete genome sequence of Izhakiella calystegiae KSNA2, an endophyte isolated from beach morning glory (Calystegia soldanella).</title>
        <authorList>
            <person name="Jiang L."/>
            <person name="Jeong J.C."/>
            <person name="Kim C.Y."/>
            <person name="Kim D.H."/>
            <person name="Kim S.W."/>
            <person name="Lee j."/>
        </authorList>
    </citation>
    <scope>NUCLEOTIDE SEQUENCE [LARGE SCALE GENOMIC DNA]</scope>
    <source>
        <strain evidence="2 3">KSNA2</strain>
    </source>
</reference>
<proteinExistence type="predicted"/>
<dbReference type="AlphaFoldDB" id="A0A4P8YLK4"/>
<evidence type="ECO:0000313" key="3">
    <source>
        <dbReference type="Proteomes" id="UP000302163"/>
    </source>
</evidence>
<name>A0A4P8YLK4_9ENTR</name>
<dbReference type="InterPro" id="IPR026269">
    <property type="entry name" value="DmsD-type"/>
</dbReference>
<keyword evidence="3" id="KW-1185">Reference proteome</keyword>
<dbReference type="InterPro" id="IPR036411">
    <property type="entry name" value="TorD-like_sf"/>
</dbReference>
<gene>
    <name evidence="2" type="ORF">FEM41_15270</name>
</gene>
<dbReference type="EMBL" id="CP040428">
    <property type="protein sequence ID" value="QCT20906.1"/>
    <property type="molecule type" value="Genomic_DNA"/>
</dbReference>
<evidence type="ECO:0000313" key="2">
    <source>
        <dbReference type="EMBL" id="QCT20906.1"/>
    </source>
</evidence>
<dbReference type="InterPro" id="IPR020945">
    <property type="entry name" value="DMSO/NO3_reduct_chaperone"/>
</dbReference>